<dbReference type="GO" id="GO:0046872">
    <property type="term" value="F:metal ion binding"/>
    <property type="evidence" value="ECO:0007669"/>
    <property type="project" value="UniProtKB-KW"/>
</dbReference>
<keyword evidence="16" id="KW-1185">Reference proteome</keyword>
<dbReference type="InterPro" id="IPR036388">
    <property type="entry name" value="WH-like_DNA-bd_sf"/>
</dbReference>
<dbReference type="KEGG" id="fli:Fleli_0736"/>
<keyword evidence="6" id="KW-0067">ATP-binding</keyword>
<proteinExistence type="inferred from homology"/>
<organism evidence="15 16">
    <name type="scientific">Bernardetia litoralis (strain ATCC 23117 / DSM 6794 / NBRC 15988 / NCIMB 1366 / Fx l1 / Sio-4)</name>
    <name type="common">Flexibacter litoralis</name>
    <dbReference type="NCBI Taxonomy" id="880071"/>
    <lineage>
        <taxon>Bacteria</taxon>
        <taxon>Pseudomonadati</taxon>
        <taxon>Bacteroidota</taxon>
        <taxon>Cytophagia</taxon>
        <taxon>Cytophagales</taxon>
        <taxon>Bernardetiaceae</taxon>
        <taxon>Bernardetia</taxon>
    </lineage>
</organism>
<dbReference type="Gene3D" id="1.10.10.10">
    <property type="entry name" value="Winged helix-like DNA-binding domain superfamily/Winged helix DNA-binding domain"/>
    <property type="match status" value="1"/>
</dbReference>
<dbReference type="InterPro" id="IPR027417">
    <property type="entry name" value="P-loop_NTPase"/>
</dbReference>
<evidence type="ECO:0000256" key="5">
    <source>
        <dbReference type="ARBA" id="ARBA00022806"/>
    </source>
</evidence>
<evidence type="ECO:0000256" key="1">
    <source>
        <dbReference type="ARBA" id="ARBA00005446"/>
    </source>
</evidence>
<evidence type="ECO:0000313" key="16">
    <source>
        <dbReference type="Proteomes" id="UP000006054"/>
    </source>
</evidence>
<dbReference type="CDD" id="cd17920">
    <property type="entry name" value="DEXHc_RecQ"/>
    <property type="match status" value="1"/>
</dbReference>
<dbReference type="NCBIfam" id="TIGR00614">
    <property type="entry name" value="recQ_fam"/>
    <property type="match status" value="1"/>
</dbReference>
<dbReference type="SUPFAM" id="SSF52540">
    <property type="entry name" value="P-loop containing nucleoside triphosphate hydrolases"/>
    <property type="match status" value="1"/>
</dbReference>
<evidence type="ECO:0000256" key="11">
    <source>
        <dbReference type="ARBA" id="ARBA00044535"/>
    </source>
</evidence>
<keyword evidence="3" id="KW-0547">Nucleotide-binding</keyword>
<dbReference type="STRING" id="880071.Fleli_0736"/>
<dbReference type="Proteomes" id="UP000006054">
    <property type="component" value="Chromosome"/>
</dbReference>
<dbReference type="OrthoDB" id="9763310at2"/>
<comment type="catalytic activity">
    <reaction evidence="9">
        <text>Couples ATP hydrolysis with the unwinding of duplex DNA by translocating in the 3'-5' direction.</text>
        <dbReference type="EC" id="5.6.2.4"/>
    </reaction>
</comment>
<dbReference type="SMART" id="SM00487">
    <property type="entry name" value="DEXDc"/>
    <property type="match status" value="1"/>
</dbReference>
<keyword evidence="7" id="KW-0238">DNA-binding</keyword>
<dbReference type="GO" id="GO:0016787">
    <property type="term" value="F:hydrolase activity"/>
    <property type="evidence" value="ECO:0007669"/>
    <property type="project" value="UniProtKB-KW"/>
</dbReference>
<dbReference type="Pfam" id="PF00270">
    <property type="entry name" value="DEAD"/>
    <property type="match status" value="1"/>
</dbReference>
<comment type="similarity">
    <text evidence="1">Belongs to the helicase family. RecQ subfamily.</text>
</comment>
<feature type="domain" description="Helicase C-terminal" evidence="14">
    <location>
        <begin position="224"/>
        <end position="367"/>
    </location>
</feature>
<dbReference type="InterPro" id="IPR001650">
    <property type="entry name" value="Helicase_C-like"/>
</dbReference>
<evidence type="ECO:0000256" key="8">
    <source>
        <dbReference type="ARBA" id="ARBA00023235"/>
    </source>
</evidence>
<evidence type="ECO:0000256" key="10">
    <source>
        <dbReference type="ARBA" id="ARBA00034808"/>
    </source>
</evidence>
<dbReference type="Pfam" id="PF00271">
    <property type="entry name" value="Helicase_C"/>
    <property type="match status" value="1"/>
</dbReference>
<protein>
    <recommendedName>
        <fullName evidence="11">ATP-dependent DNA helicase RecQ</fullName>
        <ecNumber evidence="10">5.6.2.4</ecNumber>
    </recommendedName>
    <alternativeName>
        <fullName evidence="12">DNA 3'-5' helicase RecQ</fullName>
    </alternativeName>
</protein>
<evidence type="ECO:0000256" key="4">
    <source>
        <dbReference type="ARBA" id="ARBA00022801"/>
    </source>
</evidence>
<dbReference type="PROSITE" id="PS51194">
    <property type="entry name" value="HELICASE_CTER"/>
    <property type="match status" value="1"/>
</dbReference>
<dbReference type="EC" id="5.6.2.4" evidence="10"/>
<dbReference type="Pfam" id="PF16124">
    <property type="entry name" value="RecQ_Zn_bind"/>
    <property type="match status" value="1"/>
</dbReference>
<dbReference type="eggNOG" id="COG0514">
    <property type="taxonomic scope" value="Bacteria"/>
</dbReference>
<dbReference type="PANTHER" id="PTHR13710">
    <property type="entry name" value="DNA HELICASE RECQ FAMILY MEMBER"/>
    <property type="match status" value="1"/>
</dbReference>
<dbReference type="HOGENOM" id="CLU_001103_9_7_10"/>
<keyword evidence="8" id="KW-0413">Isomerase</keyword>
<evidence type="ECO:0000259" key="13">
    <source>
        <dbReference type="PROSITE" id="PS51192"/>
    </source>
</evidence>
<dbReference type="FunFam" id="3.40.50.300:FF:001389">
    <property type="entry name" value="ATP-dependent DNA helicase RecQ"/>
    <property type="match status" value="1"/>
</dbReference>
<evidence type="ECO:0000313" key="15">
    <source>
        <dbReference type="EMBL" id="AFM03196.1"/>
    </source>
</evidence>
<evidence type="ECO:0000259" key="14">
    <source>
        <dbReference type="PROSITE" id="PS51194"/>
    </source>
</evidence>
<dbReference type="GO" id="GO:0006281">
    <property type="term" value="P:DNA repair"/>
    <property type="evidence" value="ECO:0007669"/>
    <property type="project" value="TreeGrafter"/>
</dbReference>
<name>I4AGW1_BERLS</name>
<dbReference type="PATRIC" id="fig|880071.3.peg.707"/>
<dbReference type="GO" id="GO:0006310">
    <property type="term" value="P:DNA recombination"/>
    <property type="evidence" value="ECO:0007669"/>
    <property type="project" value="InterPro"/>
</dbReference>
<dbReference type="SMART" id="SM00490">
    <property type="entry name" value="HELICc"/>
    <property type="match status" value="1"/>
</dbReference>
<keyword evidence="5 15" id="KW-0347">Helicase</keyword>
<evidence type="ECO:0000256" key="7">
    <source>
        <dbReference type="ARBA" id="ARBA00023125"/>
    </source>
</evidence>
<reference evidence="16" key="1">
    <citation type="submission" date="2012-06" db="EMBL/GenBank/DDBJ databases">
        <title>The complete genome of Flexibacter litoralis DSM 6794.</title>
        <authorList>
            <person name="Lucas S."/>
            <person name="Copeland A."/>
            <person name="Lapidus A."/>
            <person name="Glavina del Rio T."/>
            <person name="Dalin E."/>
            <person name="Tice H."/>
            <person name="Bruce D."/>
            <person name="Goodwin L."/>
            <person name="Pitluck S."/>
            <person name="Peters L."/>
            <person name="Ovchinnikova G."/>
            <person name="Lu M."/>
            <person name="Kyrpides N."/>
            <person name="Mavromatis K."/>
            <person name="Ivanova N."/>
            <person name="Brettin T."/>
            <person name="Detter J.C."/>
            <person name="Han C."/>
            <person name="Larimer F."/>
            <person name="Land M."/>
            <person name="Hauser L."/>
            <person name="Markowitz V."/>
            <person name="Cheng J.-F."/>
            <person name="Hugenholtz P."/>
            <person name="Woyke T."/>
            <person name="Wu D."/>
            <person name="Spring S."/>
            <person name="Lang E."/>
            <person name="Kopitz M."/>
            <person name="Brambilla E."/>
            <person name="Klenk H.-P."/>
            <person name="Eisen J.A."/>
        </authorList>
    </citation>
    <scope>NUCLEOTIDE SEQUENCE [LARGE SCALE GENOMIC DNA]</scope>
    <source>
        <strain evidence="16">ATCC 23117 / DSM 6794 / NBRC 15988 / NCIMB 1366 / Sio-4</strain>
    </source>
</reference>
<dbReference type="GO" id="GO:0009378">
    <property type="term" value="F:four-way junction helicase activity"/>
    <property type="evidence" value="ECO:0007669"/>
    <property type="project" value="TreeGrafter"/>
</dbReference>
<dbReference type="AlphaFoldDB" id="I4AGW1"/>
<dbReference type="InterPro" id="IPR004589">
    <property type="entry name" value="DNA_helicase_ATP-dep_RecQ"/>
</dbReference>
<dbReference type="PANTHER" id="PTHR13710:SF105">
    <property type="entry name" value="ATP-DEPENDENT DNA HELICASE Q1"/>
    <property type="match status" value="1"/>
</dbReference>
<dbReference type="GO" id="GO:0003677">
    <property type="term" value="F:DNA binding"/>
    <property type="evidence" value="ECO:0007669"/>
    <property type="project" value="UniProtKB-KW"/>
</dbReference>
<dbReference type="GO" id="GO:0005737">
    <property type="term" value="C:cytoplasm"/>
    <property type="evidence" value="ECO:0007669"/>
    <property type="project" value="TreeGrafter"/>
</dbReference>
<dbReference type="GO" id="GO:0030894">
    <property type="term" value="C:replisome"/>
    <property type="evidence" value="ECO:0007669"/>
    <property type="project" value="TreeGrafter"/>
</dbReference>
<dbReference type="GO" id="GO:0043138">
    <property type="term" value="F:3'-5' DNA helicase activity"/>
    <property type="evidence" value="ECO:0007669"/>
    <property type="project" value="UniProtKB-EC"/>
</dbReference>
<evidence type="ECO:0000256" key="3">
    <source>
        <dbReference type="ARBA" id="ARBA00022741"/>
    </source>
</evidence>
<dbReference type="InterPro" id="IPR032284">
    <property type="entry name" value="RecQ_Zn-bd"/>
</dbReference>
<evidence type="ECO:0000256" key="9">
    <source>
        <dbReference type="ARBA" id="ARBA00034617"/>
    </source>
</evidence>
<dbReference type="GO" id="GO:0043590">
    <property type="term" value="C:bacterial nucleoid"/>
    <property type="evidence" value="ECO:0007669"/>
    <property type="project" value="TreeGrafter"/>
</dbReference>
<sequence>MPTLPQQILKKYWGYNAFRSMQEEIINSVMEGKDTLALLPTGGGKSICFQVPAMALEGVCIVVTPLIALMKDQVFQLNKRGISAKAIYSGMSKREIDITLDNCVYNKNVKFLYLSPERLKTDLFQQRVARMNVCLLAIDEAHCISQWGYNFRPAYLEIAAIRERIPNVPCIALTATATLQVRQDIQDKLEFRENSDKESNIFTKSFARENLSYSAFLIENKNQKMLQILNNVKGTGIIYVRNRKKCKEIALWLRQQKISADFYHAGLTHAQRNHVQESWINNKIRVIAATNAFGMGIDKADVRTVIHTDLPDSLEAYYQEAGRAGRDEKKAYAISLFDKNDLLNLEKRTKQAHPEPQIIKKVYQALANYFKIAVGSFPMESFNFDMDEFFRRFSIPYIETYNSVKILEEQGFLQLSENFYVASKIWIKVDNATLYNFQIANEKSDKIIKGILRAYGGAFQQFISISEQNLAKFLNMSKMDITAHLNYLAQQNIIEYQPQKDVPQLSFLTARHNANDLPLDLELMETRKKEALQKAYSVINYLKNDMRCRTQILLHYFGEKTDKVCGVCDNCIQNKKSLNSSIQNEKNEDLKTQILEKLSSDSIPIHQLNNHFLNIDAKVLGKTIQELLAVGMIGYDKRGNLARK</sequence>
<dbReference type="PROSITE" id="PS51192">
    <property type="entry name" value="HELICASE_ATP_BIND_1"/>
    <property type="match status" value="1"/>
</dbReference>
<dbReference type="Gene3D" id="3.40.50.300">
    <property type="entry name" value="P-loop containing nucleotide triphosphate hydrolases"/>
    <property type="match status" value="2"/>
</dbReference>
<dbReference type="EMBL" id="CP003345">
    <property type="protein sequence ID" value="AFM03196.1"/>
    <property type="molecule type" value="Genomic_DNA"/>
</dbReference>
<evidence type="ECO:0000256" key="2">
    <source>
        <dbReference type="ARBA" id="ARBA00022723"/>
    </source>
</evidence>
<evidence type="ECO:0000256" key="12">
    <source>
        <dbReference type="ARBA" id="ARBA00044550"/>
    </source>
</evidence>
<dbReference type="RefSeq" id="WP_014796654.1">
    <property type="nucleotide sequence ID" value="NC_018018.1"/>
</dbReference>
<keyword evidence="2" id="KW-0479">Metal-binding</keyword>
<dbReference type="InterPro" id="IPR014001">
    <property type="entry name" value="Helicase_ATP-bd"/>
</dbReference>
<keyword evidence="4" id="KW-0378">Hydrolase</keyword>
<accession>I4AGW1</accession>
<dbReference type="InterPro" id="IPR011545">
    <property type="entry name" value="DEAD/DEAH_box_helicase_dom"/>
</dbReference>
<evidence type="ECO:0000256" key="6">
    <source>
        <dbReference type="ARBA" id="ARBA00022840"/>
    </source>
</evidence>
<feature type="domain" description="Helicase ATP-binding" evidence="13">
    <location>
        <begin position="26"/>
        <end position="195"/>
    </location>
</feature>
<dbReference type="GO" id="GO:0005524">
    <property type="term" value="F:ATP binding"/>
    <property type="evidence" value="ECO:0007669"/>
    <property type="project" value="UniProtKB-KW"/>
</dbReference>
<gene>
    <name evidence="15" type="ordered locus">Fleli_0736</name>
</gene>